<keyword evidence="8" id="KW-1185">Reference proteome</keyword>
<dbReference type="AlphaFoldDB" id="A0A1G8KHZ1"/>
<evidence type="ECO:0000256" key="1">
    <source>
        <dbReference type="ARBA" id="ARBA00023015"/>
    </source>
</evidence>
<dbReference type="Proteomes" id="UP000199093">
    <property type="component" value="Unassembled WGS sequence"/>
</dbReference>
<dbReference type="PANTHER" id="PTHR30055:SF146">
    <property type="entry name" value="HTH-TYPE TRANSCRIPTIONAL DUAL REGULATOR CECR"/>
    <property type="match status" value="1"/>
</dbReference>
<dbReference type="OrthoDB" id="9816431at2"/>
<dbReference type="FunFam" id="1.10.10.60:FF:000141">
    <property type="entry name" value="TetR family transcriptional regulator"/>
    <property type="match status" value="1"/>
</dbReference>
<accession>A0A1G8KHZ1</accession>
<reference evidence="7 8" key="1">
    <citation type="submission" date="2016-10" db="EMBL/GenBank/DDBJ databases">
        <authorList>
            <person name="de Groot N.N."/>
        </authorList>
    </citation>
    <scope>NUCLEOTIDE SEQUENCE [LARGE SCALE GENOMIC DNA]</scope>
    <source>
        <strain evidence="7 8">DSM 26424</strain>
    </source>
</reference>
<dbReference type="GO" id="GO:0000976">
    <property type="term" value="F:transcription cis-regulatory region binding"/>
    <property type="evidence" value="ECO:0007669"/>
    <property type="project" value="TreeGrafter"/>
</dbReference>
<dbReference type="RefSeq" id="WP_089845134.1">
    <property type="nucleotide sequence ID" value="NZ_FNEJ01000004.1"/>
</dbReference>
<dbReference type="EMBL" id="FNEJ01000004">
    <property type="protein sequence ID" value="SDI43049.1"/>
    <property type="molecule type" value="Genomic_DNA"/>
</dbReference>
<dbReference type="SUPFAM" id="SSF46689">
    <property type="entry name" value="Homeodomain-like"/>
    <property type="match status" value="1"/>
</dbReference>
<keyword evidence="3" id="KW-0804">Transcription</keyword>
<dbReference type="STRING" id="555512.SAMN04487993_1004276"/>
<feature type="region of interest" description="Disordered" evidence="5">
    <location>
        <begin position="1"/>
        <end position="23"/>
    </location>
</feature>
<dbReference type="Gene3D" id="1.10.357.10">
    <property type="entry name" value="Tetracycline Repressor, domain 2"/>
    <property type="match status" value="1"/>
</dbReference>
<feature type="domain" description="HTH tetR-type" evidence="6">
    <location>
        <begin position="22"/>
        <end position="82"/>
    </location>
</feature>
<dbReference type="PANTHER" id="PTHR30055">
    <property type="entry name" value="HTH-TYPE TRANSCRIPTIONAL REGULATOR RUTR"/>
    <property type="match status" value="1"/>
</dbReference>
<evidence type="ECO:0000259" key="6">
    <source>
        <dbReference type="PROSITE" id="PS50977"/>
    </source>
</evidence>
<evidence type="ECO:0000256" key="5">
    <source>
        <dbReference type="SAM" id="MobiDB-lite"/>
    </source>
</evidence>
<gene>
    <name evidence="7" type="ORF">SAMN04487993_1004276</name>
</gene>
<evidence type="ECO:0000313" key="7">
    <source>
        <dbReference type="EMBL" id="SDI43049.1"/>
    </source>
</evidence>
<name>A0A1G8KHZ1_9RHOB</name>
<evidence type="ECO:0000313" key="8">
    <source>
        <dbReference type="Proteomes" id="UP000199093"/>
    </source>
</evidence>
<protein>
    <submittedName>
        <fullName evidence="7">Transcriptional regulator, TetR family</fullName>
    </submittedName>
</protein>
<proteinExistence type="predicted"/>
<dbReference type="PROSITE" id="PS50977">
    <property type="entry name" value="HTH_TETR_2"/>
    <property type="match status" value="1"/>
</dbReference>
<dbReference type="InterPro" id="IPR009057">
    <property type="entry name" value="Homeodomain-like_sf"/>
</dbReference>
<keyword evidence="2 4" id="KW-0238">DNA-binding</keyword>
<dbReference type="InterPro" id="IPR036271">
    <property type="entry name" value="Tet_transcr_reg_TetR-rel_C_sf"/>
</dbReference>
<dbReference type="InterPro" id="IPR039536">
    <property type="entry name" value="TetR_C_Proteobacteria"/>
</dbReference>
<dbReference type="GO" id="GO:0003700">
    <property type="term" value="F:DNA-binding transcription factor activity"/>
    <property type="evidence" value="ECO:0007669"/>
    <property type="project" value="TreeGrafter"/>
</dbReference>
<organism evidence="7 8">
    <name type="scientific">Salipiger marinus</name>
    <dbReference type="NCBI Taxonomy" id="555512"/>
    <lineage>
        <taxon>Bacteria</taxon>
        <taxon>Pseudomonadati</taxon>
        <taxon>Pseudomonadota</taxon>
        <taxon>Alphaproteobacteria</taxon>
        <taxon>Rhodobacterales</taxon>
        <taxon>Roseobacteraceae</taxon>
        <taxon>Salipiger</taxon>
    </lineage>
</organism>
<dbReference type="InterPro" id="IPR001647">
    <property type="entry name" value="HTH_TetR"/>
</dbReference>
<evidence type="ECO:0000256" key="2">
    <source>
        <dbReference type="ARBA" id="ARBA00023125"/>
    </source>
</evidence>
<feature type="DNA-binding region" description="H-T-H motif" evidence="4">
    <location>
        <begin position="45"/>
        <end position="64"/>
    </location>
</feature>
<dbReference type="Pfam" id="PF00440">
    <property type="entry name" value="TetR_N"/>
    <property type="match status" value="1"/>
</dbReference>
<dbReference type="Pfam" id="PF14246">
    <property type="entry name" value="TetR_C_7"/>
    <property type="match status" value="1"/>
</dbReference>
<keyword evidence="1" id="KW-0805">Transcription regulation</keyword>
<sequence>MTQTDAPAPPSPKRRHAAGADPDKRRQILRGAWQVFLEQGFDAASMNAVCKAAGVSKGTIYVYFEHKEDLFFALVEDMRARFFRGISEPLAGPGCTEDRLRSYATGLARQLTSEEVVRAQRIVVAVVERMPHLGQRFYDAGARHVLSALSDWLAAEATAGRLRIDDPELAAQQFLELSTAGLWRQRVFGRRLAPPDEAEITRTAEAAVRVFLAAYGPES</sequence>
<evidence type="ECO:0000256" key="3">
    <source>
        <dbReference type="ARBA" id="ARBA00023163"/>
    </source>
</evidence>
<dbReference type="SUPFAM" id="SSF48498">
    <property type="entry name" value="Tetracyclin repressor-like, C-terminal domain"/>
    <property type="match status" value="1"/>
</dbReference>
<evidence type="ECO:0000256" key="4">
    <source>
        <dbReference type="PROSITE-ProRule" id="PRU00335"/>
    </source>
</evidence>
<dbReference type="Gene3D" id="1.10.10.60">
    <property type="entry name" value="Homeodomain-like"/>
    <property type="match status" value="1"/>
</dbReference>
<dbReference type="PRINTS" id="PR00455">
    <property type="entry name" value="HTHTETR"/>
</dbReference>
<dbReference type="InterPro" id="IPR050109">
    <property type="entry name" value="HTH-type_TetR-like_transc_reg"/>
</dbReference>